<feature type="binding site" evidence="2">
    <location>
        <position position="86"/>
    </location>
    <ligand>
        <name>Cu cation</name>
        <dbReference type="ChEBI" id="CHEBI:23378"/>
    </ligand>
</feature>
<evidence type="ECO:0000256" key="2">
    <source>
        <dbReference type="PIRSR" id="PIRSR603782-1"/>
    </source>
</evidence>
<organism evidence="4 5">
    <name type="scientific">Paracoccus versutus</name>
    <name type="common">Thiobacillus versutus</name>
    <dbReference type="NCBI Taxonomy" id="34007"/>
    <lineage>
        <taxon>Bacteria</taxon>
        <taxon>Pseudomonadati</taxon>
        <taxon>Pseudomonadota</taxon>
        <taxon>Alphaproteobacteria</taxon>
        <taxon>Rhodobacterales</taxon>
        <taxon>Paracoccaceae</taxon>
        <taxon>Paracoccus</taxon>
    </lineage>
</organism>
<comment type="similarity">
    <text evidence="1">Belongs to the SCO1/2 family.</text>
</comment>
<evidence type="ECO:0000256" key="1">
    <source>
        <dbReference type="ARBA" id="ARBA00010996"/>
    </source>
</evidence>
<feature type="disulfide bond" description="Redox-active" evidence="3">
    <location>
        <begin position="82"/>
        <end position="86"/>
    </location>
</feature>
<proteinExistence type="inferred from homology"/>
<dbReference type="AlphaFoldDB" id="A0A3D9XR97"/>
<comment type="caution">
    <text evidence="4">The sequence shown here is derived from an EMBL/GenBank/DDBJ whole genome shotgun (WGS) entry which is preliminary data.</text>
</comment>
<feature type="binding site" evidence="2">
    <location>
        <position position="170"/>
    </location>
    <ligand>
        <name>Cu cation</name>
        <dbReference type="ChEBI" id="CHEBI:23378"/>
    </ligand>
</feature>
<dbReference type="Pfam" id="PF02630">
    <property type="entry name" value="SCO1-SenC"/>
    <property type="match status" value="1"/>
</dbReference>
<dbReference type="EMBL" id="QTUJ01000001">
    <property type="protein sequence ID" value="REF72967.1"/>
    <property type="molecule type" value="Genomic_DNA"/>
</dbReference>
<dbReference type="Gene3D" id="3.40.30.10">
    <property type="entry name" value="Glutaredoxin"/>
    <property type="match status" value="1"/>
</dbReference>
<dbReference type="SUPFAM" id="SSF52833">
    <property type="entry name" value="Thioredoxin-like"/>
    <property type="match status" value="1"/>
</dbReference>
<evidence type="ECO:0000313" key="5">
    <source>
        <dbReference type="Proteomes" id="UP000256941"/>
    </source>
</evidence>
<evidence type="ECO:0000313" key="4">
    <source>
        <dbReference type="EMBL" id="REF72967.1"/>
    </source>
</evidence>
<dbReference type="GO" id="GO:0046872">
    <property type="term" value="F:metal ion binding"/>
    <property type="evidence" value="ECO:0007669"/>
    <property type="project" value="UniProtKB-KW"/>
</dbReference>
<keyword evidence="2" id="KW-0186">Copper</keyword>
<evidence type="ECO:0000256" key="3">
    <source>
        <dbReference type="PIRSR" id="PIRSR603782-2"/>
    </source>
</evidence>
<dbReference type="PANTHER" id="PTHR12151">
    <property type="entry name" value="ELECTRON TRANSPORT PROTIN SCO1/SENC FAMILY MEMBER"/>
    <property type="match status" value="1"/>
</dbReference>
<reference evidence="4 5" key="1">
    <citation type="submission" date="2018-08" db="EMBL/GenBank/DDBJ databases">
        <title>Genomic Encyclopedia of Archaeal and Bacterial Type Strains, Phase II (KMG-II): from individual species to whole genera.</title>
        <authorList>
            <person name="Goeker M."/>
        </authorList>
    </citation>
    <scope>NUCLEOTIDE SEQUENCE [LARGE SCALE GENOMIC DNA]</scope>
    <source>
        <strain evidence="4 5">DSM 17099</strain>
    </source>
</reference>
<keyword evidence="3" id="KW-1015">Disulfide bond</keyword>
<dbReference type="CDD" id="cd02968">
    <property type="entry name" value="SCO"/>
    <property type="match status" value="1"/>
</dbReference>
<keyword evidence="2" id="KW-0479">Metal-binding</keyword>
<dbReference type="RefSeq" id="WP_116221176.1">
    <property type="nucleotide sequence ID" value="NZ_CP038196.1"/>
</dbReference>
<accession>A0A3D9XR97</accession>
<dbReference type="PANTHER" id="PTHR12151:SF25">
    <property type="entry name" value="LINALOOL DEHYDRATASE_ISOMERASE DOMAIN-CONTAINING PROTEIN"/>
    <property type="match status" value="1"/>
</dbReference>
<sequence length="205" mass="22576">MRRRGLILGAAGLAGAFGFMMGLGTWRGGDPPPPRGGEGARDGERMDLSRMAWELTDDHGTRVAPRDWLGQASMVFFGFTWCPDVCPTTLMDISGWLDDLGPDADRIRVSLITVDPERDSPQVLGEYLSNFDPRIRGLTGSPEDIAKAAAGFAVKYERVPRDDGDYTMNHTSGVYVFRPSGALSSIIDFHEDRQFAVPKIRRAIE</sequence>
<gene>
    <name evidence="4" type="ORF">BDD41_1467</name>
</gene>
<dbReference type="Proteomes" id="UP000256941">
    <property type="component" value="Unassembled WGS sequence"/>
</dbReference>
<dbReference type="InterPro" id="IPR003782">
    <property type="entry name" value="SCO1/SenC"/>
</dbReference>
<feature type="binding site" evidence="2">
    <location>
        <position position="82"/>
    </location>
    <ligand>
        <name>Cu cation</name>
        <dbReference type="ChEBI" id="CHEBI:23378"/>
    </ligand>
</feature>
<dbReference type="InterPro" id="IPR036249">
    <property type="entry name" value="Thioredoxin-like_sf"/>
</dbReference>
<protein>
    <submittedName>
        <fullName evidence="4">Protein SCO1/2</fullName>
    </submittedName>
</protein>
<name>A0A3D9XR97_PARVE</name>